<gene>
    <name evidence="1" type="ORF">F4821DRAFT_257757</name>
</gene>
<evidence type="ECO:0000313" key="1">
    <source>
        <dbReference type="EMBL" id="KAI6088577.1"/>
    </source>
</evidence>
<keyword evidence="2" id="KW-1185">Reference proteome</keyword>
<dbReference type="EMBL" id="MU394300">
    <property type="protein sequence ID" value="KAI6088577.1"/>
    <property type="molecule type" value="Genomic_DNA"/>
</dbReference>
<organism evidence="1 2">
    <name type="scientific">Hypoxylon rubiginosum</name>
    <dbReference type="NCBI Taxonomy" id="110542"/>
    <lineage>
        <taxon>Eukaryota</taxon>
        <taxon>Fungi</taxon>
        <taxon>Dikarya</taxon>
        <taxon>Ascomycota</taxon>
        <taxon>Pezizomycotina</taxon>
        <taxon>Sordariomycetes</taxon>
        <taxon>Xylariomycetidae</taxon>
        <taxon>Xylariales</taxon>
        <taxon>Hypoxylaceae</taxon>
        <taxon>Hypoxylon</taxon>
    </lineage>
</organism>
<name>A0ACC0D741_9PEZI</name>
<dbReference type="Proteomes" id="UP001497680">
    <property type="component" value="Unassembled WGS sequence"/>
</dbReference>
<accession>A0ACC0D741</accession>
<sequence length="633" mass="69769">MALPTYDFVVVGGGTAGLVVAARLSEDPSQRILVIEAGSDITDDPRVKTPVFHSALMGSEADWNFHTQPQTQLKGRSVIANQGKTLGGSSSINSQVFVPPNKDLVDSWEALGNDGWNWSTLRDYFSKSYTTPTVAETDERKLGIEGWNLRGQASSGPLHLSFPGDFDHPIRRTWEETFKTIGYSMPDKTFLNSSIGSFSCLTTIDPVRKERCSSASAYYNPIKSRKNLHLVTDAVAEKIIFENVDGSLRASGVYYNHENTTKLVTCSKEVIIAAGAFQSPKLLELSGIGSRQLLERHGIELVKDLPGVGENLQDHVVAGISFEAMDHVQTLDALVRQEPDALSQAMQDYTTKQAGWLTSMGLWSYAYLPTMQYFSEENQGKLKELLEQHRPPVQGDPSHLRDREFYKLAEEALLNPKRLSGCTFSVVAQIISPVDPGSDSPVGPVEGNFVSLVSLLSQPLSRGNVHINSNKPTDAPTIDPKYFSNPVDMDIFAHNMLYLETIARSPPFSNLLRQPLRRRDPASHLTDLDAAKSFIESSCISMWHYGQSPKQRHQRHEDLFAVILDSDYGGTCAMLPEEKGGVVDPSLRVYGVPNVRVVDSSAVPLISNANMQSVVYAFAERAADLIKATYGLM</sequence>
<reference evidence="1 2" key="1">
    <citation type="journal article" date="2022" name="New Phytol.">
        <title>Ecological generalism drives hyperdiversity of secondary metabolite gene clusters in xylarialean endophytes.</title>
        <authorList>
            <person name="Franco M.E.E."/>
            <person name="Wisecaver J.H."/>
            <person name="Arnold A.E."/>
            <person name="Ju Y.M."/>
            <person name="Slot J.C."/>
            <person name="Ahrendt S."/>
            <person name="Moore L.P."/>
            <person name="Eastman K.E."/>
            <person name="Scott K."/>
            <person name="Konkel Z."/>
            <person name="Mondo S.J."/>
            <person name="Kuo A."/>
            <person name="Hayes R.D."/>
            <person name="Haridas S."/>
            <person name="Andreopoulos B."/>
            <person name="Riley R."/>
            <person name="LaButti K."/>
            <person name="Pangilinan J."/>
            <person name="Lipzen A."/>
            <person name="Amirebrahimi M."/>
            <person name="Yan J."/>
            <person name="Adam C."/>
            <person name="Keymanesh K."/>
            <person name="Ng V."/>
            <person name="Louie K."/>
            <person name="Northen T."/>
            <person name="Drula E."/>
            <person name="Henrissat B."/>
            <person name="Hsieh H.M."/>
            <person name="Youens-Clark K."/>
            <person name="Lutzoni F."/>
            <person name="Miadlikowska J."/>
            <person name="Eastwood D.C."/>
            <person name="Hamelin R.C."/>
            <person name="Grigoriev I.V."/>
            <person name="U'Ren J.M."/>
        </authorList>
    </citation>
    <scope>NUCLEOTIDE SEQUENCE [LARGE SCALE GENOMIC DNA]</scope>
    <source>
        <strain evidence="1 2">ER1909</strain>
    </source>
</reference>
<comment type="caution">
    <text evidence="1">The sequence shown here is derived from an EMBL/GenBank/DDBJ whole genome shotgun (WGS) entry which is preliminary data.</text>
</comment>
<protein>
    <submittedName>
        <fullName evidence="1">Aryl-alcohol dehydrogenase</fullName>
    </submittedName>
</protein>
<evidence type="ECO:0000313" key="2">
    <source>
        <dbReference type="Proteomes" id="UP001497680"/>
    </source>
</evidence>
<proteinExistence type="predicted"/>